<proteinExistence type="predicted"/>
<dbReference type="EMBL" id="CWGI01000001">
    <property type="protein sequence ID" value="CRX37141.1"/>
    <property type="molecule type" value="Genomic_DNA"/>
</dbReference>
<feature type="coiled-coil region" evidence="1">
    <location>
        <begin position="137"/>
        <end position="168"/>
    </location>
</feature>
<keyword evidence="1" id="KW-0175">Coiled coil</keyword>
<organism evidence="2 3">
    <name type="scientific">Candidatus Hepatoplasma crinochetorum</name>
    <dbReference type="NCBI Taxonomy" id="295596"/>
    <lineage>
        <taxon>Bacteria</taxon>
        <taxon>Bacillati</taxon>
        <taxon>Mycoplasmatota</taxon>
        <taxon>Mollicutes</taxon>
        <taxon>Candidatus Hepatoplasmataceae</taxon>
        <taxon>Candidatus Hepatoplasma</taxon>
    </lineage>
</organism>
<dbReference type="Proteomes" id="UP000242141">
    <property type="component" value="Unassembled WGS sequence"/>
</dbReference>
<reference evidence="3" key="1">
    <citation type="submission" date="2015-05" db="EMBL/GenBank/DDBJ databases">
        <authorList>
            <person name="Collingro A."/>
        </authorList>
    </citation>
    <scope>NUCLEOTIDE SEQUENCE [LARGE SCALE GENOMIC DNA]</scope>
    <source>
        <strain evidence="3">Ps</strain>
    </source>
</reference>
<sequence length="270" mass="32651">MKKENYKIKKNENVKKQTIISTASIQNILNNLQFPNNRELRLLFKILNNSLQENEKLLQERNFIDNKIIQEYNNLNKFNEEINIIKENILKIKTEIENKYNYQEKLDDVNASLGNIVDKLRKLNLNDIFLKRKKINLISKEKRIAETRDDLEEITDKFENNKKQFSLEFEQFYEKIKTFPTIKIDFEGFEKYFNRFNFLNTEARNLKIKINNDNLLLANCDQKILKLRKKIEQEVEEWMNEIKREMMIEISSDLNTNFKSKIRDLKINQL</sequence>
<feature type="coiled-coil region" evidence="1">
    <location>
        <begin position="217"/>
        <end position="248"/>
    </location>
</feature>
<gene>
    <name evidence="2" type="ORF">HEPPS_03600</name>
</gene>
<evidence type="ECO:0000256" key="1">
    <source>
        <dbReference type="SAM" id="Coils"/>
    </source>
</evidence>
<keyword evidence="3" id="KW-1185">Reference proteome</keyword>
<name>A0A0G7ZN98_9MOLU</name>
<accession>A0A0G7ZN98</accession>
<protein>
    <submittedName>
        <fullName evidence="2">Uncharacterized protein</fullName>
    </submittedName>
</protein>
<evidence type="ECO:0000313" key="2">
    <source>
        <dbReference type="EMBL" id="CRX37141.1"/>
    </source>
</evidence>
<dbReference type="AlphaFoldDB" id="A0A0G7ZN98"/>
<evidence type="ECO:0000313" key="3">
    <source>
        <dbReference type="Proteomes" id="UP000242141"/>
    </source>
</evidence>
<feature type="coiled-coil region" evidence="1">
    <location>
        <begin position="47"/>
        <end position="95"/>
    </location>
</feature>